<feature type="domain" description="Zn(2)-C6 fungal-type" evidence="3">
    <location>
        <begin position="2"/>
        <end position="39"/>
    </location>
</feature>
<dbReference type="CDD" id="cd00067">
    <property type="entry name" value="GAL4"/>
    <property type="match status" value="1"/>
</dbReference>
<evidence type="ECO:0000313" key="5">
    <source>
        <dbReference type="Proteomes" id="UP000799538"/>
    </source>
</evidence>
<keyword evidence="5" id="KW-1185">Reference proteome</keyword>
<gene>
    <name evidence="4" type="ORF">BDZ85DRAFT_315775</name>
</gene>
<protein>
    <recommendedName>
        <fullName evidence="3">Zn(2)-C6 fungal-type domain-containing protein</fullName>
    </recommendedName>
</protein>
<sequence length="304" mass="32090">MACKNCRDRKIKCSGPIEENDGSCVACKAKGNDKEQCEFLRVECLEVYFFPTHSEAVSSGLERVSYNSVARVFGKPPVKRSKADVGQRNLHHSESPSDHFLVPSSPRPRTINTTPMIGRAQHGSAQHGRYDAPLSHSSDGHFLDMDPLTRHMSAPDLPPACGWRRQDSAVSTLSAPVSTTAPIFSAPSVTNPVTAADAARLPCPASVPTTSTSWDYGGIWSSTGASSLVPYSSDYSTSGTSGSLSGSTYPAVSDRDWQGHAANSGWHSLGASGADVTGSTSYAGGQADYQVVSGMAVADMGWAT</sequence>
<organism evidence="4 5">
    <name type="scientific">Elsinoe ampelina</name>
    <dbReference type="NCBI Taxonomy" id="302913"/>
    <lineage>
        <taxon>Eukaryota</taxon>
        <taxon>Fungi</taxon>
        <taxon>Dikarya</taxon>
        <taxon>Ascomycota</taxon>
        <taxon>Pezizomycotina</taxon>
        <taxon>Dothideomycetes</taxon>
        <taxon>Dothideomycetidae</taxon>
        <taxon>Myriangiales</taxon>
        <taxon>Elsinoaceae</taxon>
        <taxon>Elsinoe</taxon>
    </lineage>
</organism>
<dbReference type="GO" id="GO:0008270">
    <property type="term" value="F:zinc ion binding"/>
    <property type="evidence" value="ECO:0007669"/>
    <property type="project" value="InterPro"/>
</dbReference>
<accession>A0A6A6GRU0</accession>
<proteinExistence type="predicted"/>
<dbReference type="OrthoDB" id="4356994at2759"/>
<evidence type="ECO:0000256" key="1">
    <source>
        <dbReference type="ARBA" id="ARBA00023242"/>
    </source>
</evidence>
<evidence type="ECO:0000259" key="3">
    <source>
        <dbReference type="PROSITE" id="PS50048"/>
    </source>
</evidence>
<dbReference type="Proteomes" id="UP000799538">
    <property type="component" value="Unassembled WGS sequence"/>
</dbReference>
<name>A0A6A6GRU0_9PEZI</name>
<dbReference type="GO" id="GO:0000981">
    <property type="term" value="F:DNA-binding transcription factor activity, RNA polymerase II-specific"/>
    <property type="evidence" value="ECO:0007669"/>
    <property type="project" value="InterPro"/>
</dbReference>
<dbReference type="PROSITE" id="PS50048">
    <property type="entry name" value="ZN2_CY6_FUNGAL_2"/>
    <property type="match status" value="1"/>
</dbReference>
<dbReference type="EMBL" id="ML992501">
    <property type="protein sequence ID" value="KAF2228318.1"/>
    <property type="molecule type" value="Genomic_DNA"/>
</dbReference>
<dbReference type="AlphaFoldDB" id="A0A6A6GRU0"/>
<feature type="region of interest" description="Disordered" evidence="2">
    <location>
        <begin position="78"/>
        <end position="109"/>
    </location>
</feature>
<feature type="compositionally biased region" description="Basic and acidic residues" evidence="2">
    <location>
        <begin position="81"/>
        <end position="97"/>
    </location>
</feature>
<reference evidence="5" key="1">
    <citation type="journal article" date="2020" name="Stud. Mycol.">
        <title>101 Dothideomycetes genomes: A test case for predicting lifestyles and emergence of pathogens.</title>
        <authorList>
            <person name="Haridas S."/>
            <person name="Albert R."/>
            <person name="Binder M."/>
            <person name="Bloem J."/>
            <person name="LaButti K."/>
            <person name="Salamov A."/>
            <person name="Andreopoulos B."/>
            <person name="Baker S."/>
            <person name="Barry K."/>
            <person name="Bills G."/>
            <person name="Bluhm B."/>
            <person name="Cannon C."/>
            <person name="Castanera R."/>
            <person name="Culley D."/>
            <person name="Daum C."/>
            <person name="Ezra D."/>
            <person name="Gonzalez J."/>
            <person name="Henrissat B."/>
            <person name="Kuo A."/>
            <person name="Liang C."/>
            <person name="Lipzen A."/>
            <person name="Lutzoni F."/>
            <person name="Magnuson J."/>
            <person name="Mondo S."/>
            <person name="Nolan M."/>
            <person name="Ohm R."/>
            <person name="Pangilinan J."/>
            <person name="Park H.-J."/>
            <person name="Ramirez L."/>
            <person name="Alfaro M."/>
            <person name="Sun H."/>
            <person name="Tritt A."/>
            <person name="Yoshinaga Y."/>
            <person name="Zwiers L.-H."/>
            <person name="Turgeon B."/>
            <person name="Goodwin S."/>
            <person name="Spatafora J."/>
            <person name="Crous P."/>
            <person name="Grigoriev I."/>
        </authorList>
    </citation>
    <scope>NUCLEOTIDE SEQUENCE [LARGE SCALE GENOMIC DNA]</scope>
    <source>
        <strain evidence="5">CECT 20119</strain>
    </source>
</reference>
<keyword evidence="1" id="KW-0539">Nucleus</keyword>
<evidence type="ECO:0000256" key="2">
    <source>
        <dbReference type="SAM" id="MobiDB-lite"/>
    </source>
</evidence>
<evidence type="ECO:0000313" key="4">
    <source>
        <dbReference type="EMBL" id="KAF2228318.1"/>
    </source>
</evidence>
<dbReference type="InterPro" id="IPR001138">
    <property type="entry name" value="Zn2Cys6_DnaBD"/>
</dbReference>